<comment type="caution">
    <text evidence="3">The sequence shown here is derived from an EMBL/GenBank/DDBJ whole genome shotgun (WGS) entry which is preliminary data.</text>
</comment>
<accession>A0ABP0CYA1</accession>
<keyword evidence="2" id="KW-0472">Membrane</keyword>
<keyword evidence="4" id="KW-1185">Reference proteome</keyword>
<evidence type="ECO:0000313" key="4">
    <source>
        <dbReference type="Proteomes" id="UP001642406"/>
    </source>
</evidence>
<reference evidence="3 4" key="1">
    <citation type="submission" date="2024-01" db="EMBL/GenBank/DDBJ databases">
        <authorList>
            <person name="Allen C."/>
            <person name="Tagirdzhanova G."/>
        </authorList>
    </citation>
    <scope>NUCLEOTIDE SEQUENCE [LARGE SCALE GENOMIC DNA]</scope>
</reference>
<gene>
    <name evidence="3" type="ORF">SBRCBS47491_009865</name>
</gene>
<proteinExistence type="predicted"/>
<protein>
    <submittedName>
        <fullName evidence="3">Uncharacterized protein</fullName>
    </submittedName>
</protein>
<comment type="subcellular location">
    <subcellularLocation>
        <location evidence="1">Cell membrane</location>
        <topology evidence="1">Multi-pass membrane protein</topology>
    </subcellularLocation>
</comment>
<evidence type="ECO:0000256" key="1">
    <source>
        <dbReference type="ARBA" id="ARBA00004651"/>
    </source>
</evidence>
<dbReference type="InterPro" id="IPR050510">
    <property type="entry name" value="Cation_transp_ATPase_P-type"/>
</dbReference>
<evidence type="ECO:0000313" key="3">
    <source>
        <dbReference type="EMBL" id="CAK7237109.1"/>
    </source>
</evidence>
<dbReference type="PANTHER" id="PTHR43294">
    <property type="entry name" value="SODIUM/POTASSIUM-TRANSPORTING ATPASE SUBUNIT ALPHA"/>
    <property type="match status" value="1"/>
</dbReference>
<dbReference type="Gene3D" id="3.40.50.1000">
    <property type="entry name" value="HAD superfamily/HAD-like"/>
    <property type="match status" value="1"/>
</dbReference>
<organism evidence="3 4">
    <name type="scientific">Sporothrix bragantina</name>
    <dbReference type="NCBI Taxonomy" id="671064"/>
    <lineage>
        <taxon>Eukaryota</taxon>
        <taxon>Fungi</taxon>
        <taxon>Dikarya</taxon>
        <taxon>Ascomycota</taxon>
        <taxon>Pezizomycotina</taxon>
        <taxon>Sordariomycetes</taxon>
        <taxon>Sordariomycetidae</taxon>
        <taxon>Ophiostomatales</taxon>
        <taxon>Ophiostomataceae</taxon>
        <taxon>Sporothrix</taxon>
    </lineage>
</organism>
<name>A0ABP0CYA1_9PEZI</name>
<dbReference type="EMBL" id="CAWUHC010000174">
    <property type="protein sequence ID" value="CAK7237109.1"/>
    <property type="molecule type" value="Genomic_DNA"/>
</dbReference>
<dbReference type="InterPro" id="IPR023298">
    <property type="entry name" value="ATPase_P-typ_TM_dom_sf"/>
</dbReference>
<evidence type="ECO:0000256" key="2">
    <source>
        <dbReference type="ARBA" id="ARBA00022475"/>
    </source>
</evidence>
<dbReference type="PANTHER" id="PTHR43294:SF21">
    <property type="entry name" value="CATION TRANSPORTING ATPASE"/>
    <property type="match status" value="1"/>
</dbReference>
<dbReference type="InterPro" id="IPR023214">
    <property type="entry name" value="HAD_sf"/>
</dbReference>
<dbReference type="Gene3D" id="1.20.1110.10">
    <property type="entry name" value="Calcium-transporting ATPase, transmembrane domain"/>
    <property type="match status" value="1"/>
</dbReference>
<keyword evidence="2" id="KW-1003">Cell membrane</keyword>
<dbReference type="Proteomes" id="UP001642406">
    <property type="component" value="Unassembled WGS sequence"/>
</dbReference>
<sequence>MLDVLHIAALCSRATFNRTDVPEAASMIMLDDNFASTVHGIEEGRLIFVKVKKSIQYSISHSIPEVLPKLLYVIVPIPLPLSAILILVIDLNFELFAALRTRLPAWARSLVHTVTRPLFRTFWAELFKHTGAEVLVDGPLLSWAYLETGTLEAVGALVSFFIVLQRRGILPHDARVMQRGAGPPTNYSTKNAQPYNGIDASAQVDILAEAQSMYYWAVMTMQIARGSTGERTGEQ</sequence>
<dbReference type="SUPFAM" id="SSF81665">
    <property type="entry name" value="Calcium ATPase, transmembrane domain M"/>
    <property type="match status" value="1"/>
</dbReference>